<name>A0A0D6X9H9_THEFI</name>
<keyword evidence="3" id="KW-1185">Reference proteome</keyword>
<protein>
    <submittedName>
        <fullName evidence="2">Uncharacterized protein</fullName>
    </submittedName>
</protein>
<feature type="compositionally biased region" description="Basic residues" evidence="1">
    <location>
        <begin position="41"/>
        <end position="54"/>
    </location>
</feature>
<dbReference type="EMBL" id="JPSL02000039">
    <property type="protein sequence ID" value="KIX84554.1"/>
    <property type="molecule type" value="Genomic_DNA"/>
</dbReference>
<evidence type="ECO:0000256" key="1">
    <source>
        <dbReference type="SAM" id="MobiDB-lite"/>
    </source>
</evidence>
<evidence type="ECO:0000313" key="2">
    <source>
        <dbReference type="EMBL" id="KIX84554.1"/>
    </source>
</evidence>
<proteinExistence type="predicted"/>
<accession>A0A0D6X9H9</accession>
<dbReference type="Proteomes" id="UP000030364">
    <property type="component" value="Unassembled WGS sequence"/>
</dbReference>
<evidence type="ECO:0000313" key="3">
    <source>
        <dbReference type="Proteomes" id="UP000030364"/>
    </source>
</evidence>
<dbReference type="AlphaFoldDB" id="A0A0D6X9H9"/>
<comment type="caution">
    <text evidence="2">The sequence shown here is derived from an EMBL/GenBank/DDBJ whole genome shotgun (WGS) entry which is preliminary data.</text>
</comment>
<sequence length="60" mass="6605">MAKKAATGSRHPSPTSAPSPPWGKRTRVYKAVPTATPRCAPRLKRGKRRRRRKAGSQAPQ</sequence>
<feature type="region of interest" description="Disordered" evidence="1">
    <location>
        <begin position="1"/>
        <end position="60"/>
    </location>
</feature>
<reference evidence="2 3" key="1">
    <citation type="journal article" date="2015" name="Genome Announc.">
        <title>Draft Genome Sequence of the Thermophile Thermus filiformis ATCC 43280, Producer of Carotenoid-(Di)glucoside-Branched Fatty Acid (Di)esters and Source of Hyperthermostable Enzymes of Biotechnological Interest.</title>
        <authorList>
            <person name="Mandelli F."/>
            <person name="Oliveira Ramires B."/>
            <person name="Couger M.B."/>
            <person name="Paixao D.A."/>
            <person name="Camilo C.M."/>
            <person name="Polikarpov I."/>
            <person name="Prade R."/>
            <person name="Riano-Pachon D.M."/>
            <person name="Squina F.M."/>
        </authorList>
    </citation>
    <scope>NUCLEOTIDE SEQUENCE [LARGE SCALE GENOMIC DNA]</scope>
    <source>
        <strain evidence="2 3">ATCC 43280</strain>
    </source>
</reference>
<organism evidence="2 3">
    <name type="scientific">Thermus filiformis</name>
    <dbReference type="NCBI Taxonomy" id="276"/>
    <lineage>
        <taxon>Bacteria</taxon>
        <taxon>Thermotogati</taxon>
        <taxon>Deinococcota</taxon>
        <taxon>Deinococci</taxon>
        <taxon>Thermales</taxon>
        <taxon>Thermaceae</taxon>
        <taxon>Thermus</taxon>
    </lineage>
</organism>
<gene>
    <name evidence="2" type="ORF">THFILI_07995</name>
</gene>